<proteinExistence type="predicted"/>
<evidence type="ECO:0000313" key="4">
    <source>
        <dbReference type="EMBL" id="CAA9557325.1"/>
    </source>
</evidence>
<gene>
    <name evidence="4" type="ORF">AVDCRST_MAG86-301</name>
</gene>
<dbReference type="SUPFAM" id="SSF51445">
    <property type="entry name" value="(Trans)glycosidases"/>
    <property type="match status" value="1"/>
</dbReference>
<organism evidence="4">
    <name type="scientific">uncultured Truepera sp</name>
    <dbReference type="NCBI Taxonomy" id="543023"/>
    <lineage>
        <taxon>Bacteria</taxon>
        <taxon>Thermotogati</taxon>
        <taxon>Deinococcota</taxon>
        <taxon>Deinococci</taxon>
        <taxon>Trueperales</taxon>
        <taxon>Trueperaceae</taxon>
        <taxon>Truepera</taxon>
        <taxon>environmental samples</taxon>
    </lineage>
</organism>
<accession>A0A6J4UT33</accession>
<dbReference type="InterPro" id="IPR000421">
    <property type="entry name" value="FA58C"/>
</dbReference>
<keyword evidence="1" id="KW-0732">Signal</keyword>
<evidence type="ECO:0000259" key="2">
    <source>
        <dbReference type="PROSITE" id="PS50022"/>
    </source>
</evidence>
<dbReference type="Gene3D" id="3.20.20.80">
    <property type="entry name" value="Glycosidases"/>
    <property type="match status" value="1"/>
</dbReference>
<dbReference type="AlphaFoldDB" id="A0A6J4UT33"/>
<sequence>MIGKRKLERRLSRLKSFTFLMALALSISACSTLIESDRTLNTAAVCGTTNIAQNKPSLSSSDETNTLVSSKAFDGDAGTRWSSAFTDQQWVQIDLGSVQPICGVTLQWEAAYARAFRLEVSNDGNTWTPVYSTTSGTGGTQEVTLTANTSGHWVRMLGTQRATPYGYSLYEFKVYAGGAGGGLVCFFENINYGGASFCADADSSWVGTTRNDRISSVKVQSGYQVQLFGDISYGGASKTLTGDTASLPDFNDQASSFKLGKTGDGKVVGTYYATFAGSVPRLKDIDPNYNLIYLFAATQAGREPTGTLTFAAPPDGNGAWTNWAADMQAVRKQGRKVILSAGGANQAIRFTDRGDSAFAGRRGNPVPLYAGAARSPVRHVVFVAKENRTYDEMDFNTFEADADPNTPELIWVAKELKRRYPGFLITAPPAPWSRRDQKFCKDMLDAGALDYCAPQYYDGPDLSSPAYLLENITLWMDLLGPQHVVVGFGVNNELNNYWAVGSAVDTFKKLEARYPNVRGVFDWRLDWDARDGYPFARQ</sequence>
<name>A0A6J4UT33_9DEIN</name>
<dbReference type="GO" id="GO:0008422">
    <property type="term" value="F:beta-glucosidase activity"/>
    <property type="evidence" value="ECO:0007669"/>
    <property type="project" value="UniProtKB-EC"/>
</dbReference>
<feature type="chain" id="PRO_5026995713" evidence="1">
    <location>
        <begin position="30"/>
        <end position="538"/>
    </location>
</feature>
<dbReference type="Gene3D" id="2.60.120.260">
    <property type="entry name" value="Galactose-binding domain-like"/>
    <property type="match status" value="1"/>
</dbReference>
<feature type="non-terminal residue" evidence="4">
    <location>
        <position position="538"/>
    </location>
</feature>
<protein>
    <submittedName>
        <fullName evidence="4">CBM32</fullName>
        <ecNumber evidence="4">3.2.1.21</ecNumber>
    </submittedName>
</protein>
<dbReference type="Pfam" id="PF00754">
    <property type="entry name" value="F5_F8_type_C"/>
    <property type="match status" value="1"/>
</dbReference>
<dbReference type="SUPFAM" id="SSF49785">
    <property type="entry name" value="Galactose-binding domain-like"/>
    <property type="match status" value="1"/>
</dbReference>
<dbReference type="PROSITE" id="PS50022">
    <property type="entry name" value="FA58C_3"/>
    <property type="match status" value="1"/>
</dbReference>
<feature type="domain" description="GH18" evidence="3">
    <location>
        <begin position="266"/>
        <end position="538"/>
    </location>
</feature>
<reference evidence="4" key="1">
    <citation type="submission" date="2020-02" db="EMBL/GenBank/DDBJ databases">
        <authorList>
            <person name="Meier V. D."/>
        </authorList>
    </citation>
    <scope>NUCLEOTIDE SEQUENCE</scope>
    <source>
        <strain evidence="4">AVDCRST_MAG86</strain>
    </source>
</reference>
<feature type="domain" description="F5/8 type C" evidence="2">
    <location>
        <begin position="41"/>
        <end position="177"/>
    </location>
</feature>
<dbReference type="EMBL" id="CADCWP010000021">
    <property type="protein sequence ID" value="CAA9557325.1"/>
    <property type="molecule type" value="Genomic_DNA"/>
</dbReference>
<dbReference type="InterPro" id="IPR001223">
    <property type="entry name" value="Glyco_hydro18_cat"/>
</dbReference>
<keyword evidence="4" id="KW-0378">Hydrolase</keyword>
<dbReference type="Gene3D" id="2.60.20.10">
    <property type="entry name" value="Crystallins"/>
    <property type="match status" value="1"/>
</dbReference>
<dbReference type="GO" id="GO:0005975">
    <property type="term" value="P:carbohydrate metabolic process"/>
    <property type="evidence" value="ECO:0007669"/>
    <property type="project" value="InterPro"/>
</dbReference>
<feature type="signal peptide" evidence="1">
    <location>
        <begin position="1"/>
        <end position="29"/>
    </location>
</feature>
<dbReference type="PROSITE" id="PS51257">
    <property type="entry name" value="PROKAR_LIPOPROTEIN"/>
    <property type="match status" value="1"/>
</dbReference>
<dbReference type="Pfam" id="PF03995">
    <property type="entry name" value="Inhibitor_I36"/>
    <property type="match status" value="1"/>
</dbReference>
<dbReference type="InterPro" id="IPR011024">
    <property type="entry name" value="G_crystallin-like"/>
</dbReference>
<dbReference type="SUPFAM" id="SSF49695">
    <property type="entry name" value="gamma-Crystallin-like"/>
    <property type="match status" value="1"/>
</dbReference>
<dbReference type="InterPro" id="IPR017853">
    <property type="entry name" value="GH"/>
</dbReference>
<dbReference type="EC" id="3.2.1.21" evidence="4"/>
<evidence type="ECO:0000259" key="3">
    <source>
        <dbReference type="PROSITE" id="PS51910"/>
    </source>
</evidence>
<keyword evidence="4" id="KW-0326">Glycosidase</keyword>
<dbReference type="PROSITE" id="PS51910">
    <property type="entry name" value="GH18_2"/>
    <property type="match status" value="1"/>
</dbReference>
<dbReference type="InterPro" id="IPR008979">
    <property type="entry name" value="Galactose-bd-like_sf"/>
</dbReference>
<evidence type="ECO:0000256" key="1">
    <source>
        <dbReference type="SAM" id="SignalP"/>
    </source>
</evidence>